<feature type="region of interest" description="Disordered" evidence="1">
    <location>
        <begin position="657"/>
        <end position="688"/>
    </location>
</feature>
<keyword evidence="3" id="KW-1185">Reference proteome</keyword>
<feature type="region of interest" description="Disordered" evidence="1">
    <location>
        <begin position="539"/>
        <end position="563"/>
    </location>
</feature>
<feature type="region of interest" description="Disordered" evidence="1">
    <location>
        <begin position="350"/>
        <end position="371"/>
    </location>
</feature>
<dbReference type="Proteomes" id="UP001498398">
    <property type="component" value="Unassembled WGS sequence"/>
</dbReference>
<dbReference type="EMBL" id="JBANRG010000011">
    <property type="protein sequence ID" value="KAK7462429.1"/>
    <property type="molecule type" value="Genomic_DNA"/>
</dbReference>
<evidence type="ECO:0000313" key="2">
    <source>
        <dbReference type="EMBL" id="KAK7462429.1"/>
    </source>
</evidence>
<sequence>MSFQPSASTLSLLKTNDPPSNISLLVSSRNAVSSYASTLSSQITSLKTELSLLSQKHTEACSHVQNYNTILHPIRRLPPEVLAEIFISTSADLTNPLCMKEPPWILAQVCHRWRSIALSLPKLYSSLALRLDLRATEASAKAVSILAEYLVRSGSYPLTICVFSDFTPNHPLLSLLYSYSHRWKKAFLSLSLKGFHALSGLVRGGVPILEVLSIYARIQPGETRRTWNATKVVDAFEYAPALHTLYVKSVPFLGTSFVLPWEKIKKFHWITNSDPSQAQVLVHERTGDREWAWKARNEELVGMLRKMSVSGRLRECVLDCWYDQDLDLSPSSPVYLPHLESLTLMYTGPPQHRTNPLNQHQNPQPPPNESHVTQILQSMTTPSLQTLHVFPKVRQGDAQALVGLAERSRSPLSLSPLERDGHDKAERCKITRLGLHRTPSLGLVSGPGSGSSPLFSSSPTKIDEVVLMRRAFSHLEVLACKLTETLLRGMVPSETCGYGDSEEGDPVLPSLKVLKVFSQPDAEVQRLLVGMLESRNGVEAGIGDESDFDDEDEEESSEGEVSMEGEMIIAEAEAETEDGISMDIDPSASMDNSILASTLKSLSTRAQSLQRHRERQTYIQTQTRSSLVPRPLEQISISNNFTWADSGLKARFERLIEKDSSRSGSPSSSGGGSSSKYRTYRLVQPLSG</sequence>
<name>A0ABR1JLM3_9AGAR</name>
<accession>A0ABR1JLM3</accession>
<feature type="compositionally biased region" description="Acidic residues" evidence="1">
    <location>
        <begin position="542"/>
        <end position="563"/>
    </location>
</feature>
<evidence type="ECO:0000256" key="1">
    <source>
        <dbReference type="SAM" id="MobiDB-lite"/>
    </source>
</evidence>
<proteinExistence type="predicted"/>
<gene>
    <name evidence="2" type="ORF">VKT23_008027</name>
</gene>
<comment type="caution">
    <text evidence="2">The sequence shown here is derived from an EMBL/GenBank/DDBJ whole genome shotgun (WGS) entry which is preliminary data.</text>
</comment>
<evidence type="ECO:0000313" key="3">
    <source>
        <dbReference type="Proteomes" id="UP001498398"/>
    </source>
</evidence>
<organism evidence="2 3">
    <name type="scientific">Marasmiellus scandens</name>
    <dbReference type="NCBI Taxonomy" id="2682957"/>
    <lineage>
        <taxon>Eukaryota</taxon>
        <taxon>Fungi</taxon>
        <taxon>Dikarya</taxon>
        <taxon>Basidiomycota</taxon>
        <taxon>Agaricomycotina</taxon>
        <taxon>Agaricomycetes</taxon>
        <taxon>Agaricomycetidae</taxon>
        <taxon>Agaricales</taxon>
        <taxon>Marasmiineae</taxon>
        <taxon>Omphalotaceae</taxon>
        <taxon>Marasmiellus</taxon>
    </lineage>
</organism>
<reference evidence="2 3" key="1">
    <citation type="submission" date="2024-01" db="EMBL/GenBank/DDBJ databases">
        <title>A draft genome for the cacao thread blight pathogen Marasmiellus scandens.</title>
        <authorList>
            <person name="Baruah I.K."/>
            <person name="Leung J."/>
            <person name="Bukari Y."/>
            <person name="Amoako-Attah I."/>
            <person name="Meinhardt L.W."/>
            <person name="Bailey B.A."/>
            <person name="Cohen S.P."/>
        </authorList>
    </citation>
    <scope>NUCLEOTIDE SEQUENCE [LARGE SCALE GENOMIC DNA]</scope>
    <source>
        <strain evidence="2 3">GH-19</strain>
    </source>
</reference>
<evidence type="ECO:0008006" key="4">
    <source>
        <dbReference type="Google" id="ProtNLM"/>
    </source>
</evidence>
<protein>
    <recommendedName>
        <fullName evidence="4">F-box domain-containing protein</fullName>
    </recommendedName>
</protein>